<proteinExistence type="predicted"/>
<evidence type="ECO:0000313" key="1">
    <source>
        <dbReference type="EMBL" id="TWO32800.1"/>
    </source>
</evidence>
<evidence type="ECO:0000313" key="2">
    <source>
        <dbReference type="Proteomes" id="UP000295814"/>
    </source>
</evidence>
<protein>
    <submittedName>
        <fullName evidence="1">Uncharacterized protein</fullName>
    </submittedName>
</protein>
<keyword evidence="2" id="KW-1185">Reference proteome</keyword>
<organism evidence="1 2">
    <name type="scientific">Seonamhaeicola sediminis</name>
    <dbReference type="NCBI Taxonomy" id="2528206"/>
    <lineage>
        <taxon>Bacteria</taxon>
        <taxon>Pseudomonadati</taxon>
        <taxon>Bacteroidota</taxon>
        <taxon>Flavobacteriia</taxon>
        <taxon>Flavobacteriales</taxon>
        <taxon>Flavobacteriaceae</taxon>
    </lineage>
</organism>
<dbReference type="Proteomes" id="UP000295814">
    <property type="component" value="Unassembled WGS sequence"/>
</dbReference>
<dbReference type="OrthoDB" id="799853at2"/>
<dbReference type="EMBL" id="SMZJ02000004">
    <property type="protein sequence ID" value="TWO32800.1"/>
    <property type="molecule type" value="Genomic_DNA"/>
</dbReference>
<comment type="caution">
    <text evidence="1">The sequence shown here is derived from an EMBL/GenBank/DDBJ whole genome shotgun (WGS) entry which is preliminary data.</text>
</comment>
<dbReference type="InterPro" id="IPR015943">
    <property type="entry name" value="WD40/YVTN_repeat-like_dom_sf"/>
</dbReference>
<reference evidence="1 2" key="2">
    <citation type="submission" date="2019-07" db="EMBL/GenBank/DDBJ databases">
        <title>Seonamhaeicola sp. W255 draft genome.</title>
        <authorList>
            <person name="Zhang X.-Y."/>
            <person name="Zhang R."/>
            <person name="Zhong Y.-L."/>
            <person name="Du Z.-J."/>
        </authorList>
    </citation>
    <scope>NUCLEOTIDE SEQUENCE [LARGE SCALE GENOMIC DNA]</scope>
    <source>
        <strain evidence="1 2">W255</strain>
    </source>
</reference>
<accession>A0A562YDY5</accession>
<dbReference type="RefSeq" id="WP_133355518.1">
    <property type="nucleotide sequence ID" value="NZ_SMZJ02000004.1"/>
</dbReference>
<dbReference type="AlphaFoldDB" id="A0A562YDY5"/>
<sequence>MDWIRKGIGLYDEDLVYKVYSLFRDSRGNIWVGGMDANLAVIDKQDNISYYPIQQIKSIYQSKDGHILTTGRFFFFW</sequence>
<reference evidence="1 2" key="1">
    <citation type="submission" date="2019-03" db="EMBL/GenBank/DDBJ databases">
        <authorList>
            <person name="Zhong Y.L."/>
        </authorList>
    </citation>
    <scope>NUCLEOTIDE SEQUENCE [LARGE SCALE GENOMIC DNA]</scope>
    <source>
        <strain evidence="1 2">W255</strain>
    </source>
</reference>
<dbReference type="Gene3D" id="2.130.10.10">
    <property type="entry name" value="YVTN repeat-like/Quinoprotein amine dehydrogenase"/>
    <property type="match status" value="1"/>
</dbReference>
<gene>
    <name evidence="1" type="ORF">E1J38_008000</name>
</gene>
<dbReference type="Pfam" id="PF07494">
    <property type="entry name" value="Reg_prop"/>
    <property type="match status" value="1"/>
</dbReference>
<dbReference type="InterPro" id="IPR011110">
    <property type="entry name" value="Reg_prop"/>
</dbReference>
<name>A0A562YDY5_9FLAO</name>